<keyword evidence="1" id="KW-0732">Signal</keyword>
<reference evidence="2 3" key="1">
    <citation type="submission" date="2023-07" db="EMBL/GenBank/DDBJ databases">
        <title>Comparative genomics of wheat-associated soil bacteria to identify genetic determinants of phenazine resistance.</title>
        <authorList>
            <person name="Mouncey N."/>
        </authorList>
    </citation>
    <scope>NUCLEOTIDE SEQUENCE [LARGE SCALE GENOMIC DNA]</scope>
    <source>
        <strain evidence="2 3">W1I3</strain>
    </source>
</reference>
<dbReference type="PANTHER" id="PTHR43649">
    <property type="entry name" value="ARABINOSE-BINDING PROTEIN-RELATED"/>
    <property type="match status" value="1"/>
</dbReference>
<dbReference type="Gene3D" id="3.40.190.10">
    <property type="entry name" value="Periplasmic binding protein-like II"/>
    <property type="match status" value="1"/>
</dbReference>
<dbReference type="InterPro" id="IPR006311">
    <property type="entry name" value="TAT_signal"/>
</dbReference>
<feature type="signal peptide" evidence="1">
    <location>
        <begin position="1"/>
        <end position="32"/>
    </location>
</feature>
<evidence type="ECO:0000313" key="3">
    <source>
        <dbReference type="Proteomes" id="UP001236806"/>
    </source>
</evidence>
<dbReference type="RefSeq" id="WP_306638382.1">
    <property type="nucleotide sequence ID" value="NZ_JAUSXB010000001.1"/>
</dbReference>
<sequence length="450" mass="48096">MNLPSNAAPSRRSLLKLGLGLGTAAFAGTSLAGCGGGTAGAPVTAGPVDLSLWTHDQGYINFFSEVAKDPAKAAPFSYNVQVTKSGSTDLITKMIAQAVAERGTPDLVGVEIGNYSRLRRKNMAPELFVDLTPATAKVSSDLITSRTAPYTSDGGLYALDSDSPLVTYYYRDDLFKQLGIPEGLQTWEEFAELGAKVRMSTDASFGALAVGSNLPQVIQGFDMLLQQRGGQLFDAEGKLRIESEEAEEVLTFIAKGLASGFLTSVSDYYGPSIQAALKSGKLAGMWMASWYKTFGLLPNVPDQKGLWRIRPLPRFSGGGTRAAFAGGTGFAVLKDKPNTDAATHLLAAAYLDPQQQIRRYQMLGYLPTLRSVFNDPALLSIGDEFCGGQRLFEVYSDVIGEAPAVNLSPNMAILNTVLSGSLLQAYKGTITPREALRQAAEAFRGQTREG</sequence>
<keyword evidence="3" id="KW-1185">Reference proteome</keyword>
<dbReference type="SUPFAM" id="SSF53850">
    <property type="entry name" value="Periplasmic binding protein-like II"/>
    <property type="match status" value="1"/>
</dbReference>
<organism evidence="2 3">
    <name type="scientific">Pseudarthrobacter siccitolerans</name>
    <dbReference type="NCBI Taxonomy" id="861266"/>
    <lineage>
        <taxon>Bacteria</taxon>
        <taxon>Bacillati</taxon>
        <taxon>Actinomycetota</taxon>
        <taxon>Actinomycetes</taxon>
        <taxon>Micrococcales</taxon>
        <taxon>Micrococcaceae</taxon>
        <taxon>Pseudarthrobacter</taxon>
    </lineage>
</organism>
<dbReference type="InterPro" id="IPR006059">
    <property type="entry name" value="SBP"/>
</dbReference>
<evidence type="ECO:0000256" key="1">
    <source>
        <dbReference type="SAM" id="SignalP"/>
    </source>
</evidence>
<dbReference type="PROSITE" id="PS51318">
    <property type="entry name" value="TAT"/>
    <property type="match status" value="1"/>
</dbReference>
<dbReference type="EMBL" id="JAUSXB010000001">
    <property type="protein sequence ID" value="MDQ0676037.1"/>
    <property type="molecule type" value="Genomic_DNA"/>
</dbReference>
<dbReference type="InterPro" id="IPR050490">
    <property type="entry name" value="Bact_solute-bd_prot1"/>
</dbReference>
<proteinExistence type="predicted"/>
<feature type="chain" id="PRO_5046588758" evidence="1">
    <location>
        <begin position="33"/>
        <end position="450"/>
    </location>
</feature>
<comment type="caution">
    <text evidence="2">The sequence shown here is derived from an EMBL/GenBank/DDBJ whole genome shotgun (WGS) entry which is preliminary data.</text>
</comment>
<name>A0ABU0PR47_9MICC</name>
<accession>A0ABU0PR47</accession>
<evidence type="ECO:0000313" key="2">
    <source>
        <dbReference type="EMBL" id="MDQ0676037.1"/>
    </source>
</evidence>
<dbReference type="PANTHER" id="PTHR43649:SF12">
    <property type="entry name" value="DIACETYLCHITOBIOSE BINDING PROTEIN DASA"/>
    <property type="match status" value="1"/>
</dbReference>
<dbReference type="Proteomes" id="UP001236806">
    <property type="component" value="Unassembled WGS sequence"/>
</dbReference>
<gene>
    <name evidence="2" type="ORF">QFZ36_003598</name>
</gene>
<dbReference type="Pfam" id="PF01547">
    <property type="entry name" value="SBP_bac_1"/>
    <property type="match status" value="1"/>
</dbReference>
<protein>
    <submittedName>
        <fullName evidence="2">ABC-type glycerol-3-phosphate transport system substrate-binding protein</fullName>
    </submittedName>
</protein>